<accession>A0A6H9WTP0</accession>
<feature type="compositionally biased region" description="Polar residues" evidence="1">
    <location>
        <begin position="19"/>
        <end position="33"/>
    </location>
</feature>
<evidence type="ECO:0008006" key="4">
    <source>
        <dbReference type="Google" id="ProtNLM"/>
    </source>
</evidence>
<organism evidence="2 3">
    <name type="scientific">Pseudoclavibacter endophyticus</name>
    <dbReference type="NCBI Taxonomy" id="1778590"/>
    <lineage>
        <taxon>Bacteria</taxon>
        <taxon>Bacillati</taxon>
        <taxon>Actinomycetota</taxon>
        <taxon>Actinomycetes</taxon>
        <taxon>Micrococcales</taxon>
        <taxon>Microbacteriaceae</taxon>
        <taxon>Pseudoclavibacter</taxon>
    </lineage>
</organism>
<evidence type="ECO:0000313" key="3">
    <source>
        <dbReference type="Proteomes" id="UP000431744"/>
    </source>
</evidence>
<sequence>MTQQSDSTARDGAHGHTPDGSTSGRKSHAVNQRVDQLRGGLEKAVVGRETAIKVKAVEWAEQLDERWQGRHHNKLFVALKAIEFVVDHARRSPGDTAAGHEAPDAEHLGEFRNVSDDGRASRPA</sequence>
<proteinExistence type="predicted"/>
<evidence type="ECO:0000313" key="2">
    <source>
        <dbReference type="EMBL" id="KAB1650055.1"/>
    </source>
</evidence>
<name>A0A6H9WTP0_9MICO</name>
<dbReference type="EMBL" id="WBJY01000001">
    <property type="protein sequence ID" value="KAB1650055.1"/>
    <property type="molecule type" value="Genomic_DNA"/>
</dbReference>
<feature type="region of interest" description="Disordered" evidence="1">
    <location>
        <begin position="1"/>
        <end position="33"/>
    </location>
</feature>
<feature type="compositionally biased region" description="Basic and acidic residues" evidence="1">
    <location>
        <begin position="8"/>
        <end position="17"/>
    </location>
</feature>
<dbReference type="OrthoDB" id="5119157at2"/>
<evidence type="ECO:0000256" key="1">
    <source>
        <dbReference type="SAM" id="MobiDB-lite"/>
    </source>
</evidence>
<keyword evidence="3" id="KW-1185">Reference proteome</keyword>
<dbReference type="AlphaFoldDB" id="A0A6H9WTP0"/>
<dbReference type="RefSeq" id="WP_158028639.1">
    <property type="nucleotide sequence ID" value="NZ_BMHG01000001.1"/>
</dbReference>
<feature type="compositionally biased region" description="Basic and acidic residues" evidence="1">
    <location>
        <begin position="101"/>
        <end position="124"/>
    </location>
</feature>
<dbReference type="Proteomes" id="UP000431744">
    <property type="component" value="Unassembled WGS sequence"/>
</dbReference>
<gene>
    <name evidence="2" type="ORF">F8O04_07565</name>
</gene>
<protein>
    <recommendedName>
        <fullName evidence="4">DUF3618 domain-containing protein</fullName>
    </recommendedName>
</protein>
<comment type="caution">
    <text evidence="2">The sequence shown here is derived from an EMBL/GenBank/DDBJ whole genome shotgun (WGS) entry which is preliminary data.</text>
</comment>
<feature type="region of interest" description="Disordered" evidence="1">
    <location>
        <begin position="92"/>
        <end position="124"/>
    </location>
</feature>
<reference evidence="2 3" key="1">
    <citation type="submission" date="2019-09" db="EMBL/GenBank/DDBJ databases">
        <title>Phylogeny of genus Pseudoclavibacter and closely related genus.</title>
        <authorList>
            <person name="Li Y."/>
        </authorList>
    </citation>
    <scope>NUCLEOTIDE SEQUENCE [LARGE SCALE GENOMIC DNA]</scope>
    <source>
        <strain evidence="2 3">EGI 60007</strain>
    </source>
</reference>